<name>A0A1C7IIQ9_9FIRM</name>
<organism evidence="14 15">
    <name type="scientific">Blautia pseudococcoides</name>
    <dbReference type="NCBI Taxonomy" id="1796616"/>
    <lineage>
        <taxon>Bacteria</taxon>
        <taxon>Bacillati</taxon>
        <taxon>Bacillota</taxon>
        <taxon>Clostridia</taxon>
        <taxon>Lachnospirales</taxon>
        <taxon>Lachnospiraceae</taxon>
        <taxon>Blautia</taxon>
    </lineage>
</organism>
<evidence type="ECO:0000313" key="15">
    <source>
        <dbReference type="Proteomes" id="UP000092574"/>
    </source>
</evidence>
<accession>A0A1C7IIQ9</accession>
<dbReference type="GO" id="GO:0000160">
    <property type="term" value="P:phosphorelay signal transduction system"/>
    <property type="evidence" value="ECO:0007669"/>
    <property type="project" value="UniProtKB-KW"/>
</dbReference>
<dbReference type="OrthoDB" id="9794370at2"/>
<keyword evidence="4 10" id="KW-0597">Phosphoprotein</keyword>
<dbReference type="InterPro" id="IPR018062">
    <property type="entry name" value="HTH_AraC-typ_CS"/>
</dbReference>
<dbReference type="STRING" id="1796616.A4V09_22475"/>
<dbReference type="PANTHER" id="PTHR42713">
    <property type="entry name" value="HISTIDINE KINASE-RELATED"/>
    <property type="match status" value="1"/>
</dbReference>
<keyword evidence="8" id="KW-0804">Transcription</keyword>
<evidence type="ECO:0000256" key="8">
    <source>
        <dbReference type="ARBA" id="ARBA00023163"/>
    </source>
</evidence>
<feature type="coiled-coil region" evidence="11">
    <location>
        <begin position="114"/>
        <end position="141"/>
    </location>
</feature>
<evidence type="ECO:0000256" key="4">
    <source>
        <dbReference type="ARBA" id="ARBA00022553"/>
    </source>
</evidence>
<evidence type="ECO:0000256" key="6">
    <source>
        <dbReference type="ARBA" id="ARBA00023015"/>
    </source>
</evidence>
<keyword evidence="15" id="KW-1185">Reference proteome</keyword>
<dbReference type="AlphaFoldDB" id="A0A1C7IIQ9"/>
<dbReference type="InterPro" id="IPR051552">
    <property type="entry name" value="HptR"/>
</dbReference>
<keyword evidence="7" id="KW-0238">DNA-binding</keyword>
<evidence type="ECO:0000256" key="7">
    <source>
        <dbReference type="ARBA" id="ARBA00023125"/>
    </source>
</evidence>
<dbReference type="Pfam" id="PF12833">
    <property type="entry name" value="HTH_18"/>
    <property type="match status" value="1"/>
</dbReference>
<evidence type="ECO:0000259" key="13">
    <source>
        <dbReference type="PROSITE" id="PS50110"/>
    </source>
</evidence>
<evidence type="ECO:0000256" key="2">
    <source>
        <dbReference type="ARBA" id="ARBA00018672"/>
    </source>
</evidence>
<evidence type="ECO:0000313" key="14">
    <source>
        <dbReference type="EMBL" id="ANU78269.2"/>
    </source>
</evidence>
<evidence type="ECO:0000256" key="11">
    <source>
        <dbReference type="SAM" id="Coils"/>
    </source>
</evidence>
<evidence type="ECO:0000256" key="5">
    <source>
        <dbReference type="ARBA" id="ARBA00023012"/>
    </source>
</evidence>
<dbReference type="InterPro" id="IPR011006">
    <property type="entry name" value="CheY-like_superfamily"/>
</dbReference>
<dbReference type="Pfam" id="PF00072">
    <property type="entry name" value="Response_reg"/>
    <property type="match status" value="1"/>
</dbReference>
<dbReference type="SMART" id="SM00342">
    <property type="entry name" value="HTH_ARAC"/>
    <property type="match status" value="1"/>
</dbReference>
<dbReference type="Proteomes" id="UP000092574">
    <property type="component" value="Chromosome"/>
</dbReference>
<evidence type="ECO:0000256" key="10">
    <source>
        <dbReference type="PROSITE-ProRule" id="PRU00169"/>
    </source>
</evidence>
<dbReference type="InterPro" id="IPR009057">
    <property type="entry name" value="Homeodomain-like_sf"/>
</dbReference>
<keyword evidence="6" id="KW-0805">Transcription regulation</keyword>
<dbReference type="PROSITE" id="PS01124">
    <property type="entry name" value="HTH_ARAC_FAMILY_2"/>
    <property type="match status" value="1"/>
</dbReference>
<dbReference type="InterPro" id="IPR001789">
    <property type="entry name" value="Sig_transdc_resp-reg_receiver"/>
</dbReference>
<dbReference type="SUPFAM" id="SSF52172">
    <property type="entry name" value="CheY-like"/>
    <property type="match status" value="1"/>
</dbReference>
<keyword evidence="5" id="KW-0902">Two-component regulatory system</keyword>
<dbReference type="GO" id="GO:0043565">
    <property type="term" value="F:sequence-specific DNA binding"/>
    <property type="evidence" value="ECO:0007669"/>
    <property type="project" value="InterPro"/>
</dbReference>
<dbReference type="EMBL" id="CP015405">
    <property type="protein sequence ID" value="ANU78269.2"/>
    <property type="molecule type" value="Genomic_DNA"/>
</dbReference>
<dbReference type="InterPro" id="IPR018060">
    <property type="entry name" value="HTH_AraC"/>
</dbReference>
<evidence type="ECO:0000256" key="3">
    <source>
        <dbReference type="ARBA" id="ARBA00022490"/>
    </source>
</evidence>
<keyword evidence="11" id="KW-0175">Coiled coil</keyword>
<sequence length="253" mass="29509">MERKYMLKVVIVEDEYMAQTGLGHLIEKINPEYHIAGYADNGCDGMVLVKEVKPDIVITDIKMPRMNGLEMIESLRKIHMDCLFVILSGYAEFSFAQQGISLGVTDYLLKPVTVQKIKDLMERLEQKLKPVRREAKKEEAVYSLLVTKVIGYIHEHYQDKLTLDDLAERYKVTPEYLSRMFSREVGRPFVNYLKEYRIGKAKEMLQKGNRKIYEIAFEAGYSDVKYFCRVFKEVTGVSPKKYLQYGENEDKIE</sequence>
<feature type="modified residue" description="4-aspartylphosphate" evidence="10">
    <location>
        <position position="60"/>
    </location>
</feature>
<proteinExistence type="predicted"/>
<evidence type="ECO:0000256" key="1">
    <source>
        <dbReference type="ARBA" id="ARBA00004496"/>
    </source>
</evidence>
<dbReference type="PANTHER" id="PTHR42713:SF3">
    <property type="entry name" value="TRANSCRIPTIONAL REGULATORY PROTEIN HPTR"/>
    <property type="match status" value="1"/>
</dbReference>
<dbReference type="KEGG" id="byl:A4V09_22475"/>
<dbReference type="SMART" id="SM00448">
    <property type="entry name" value="REC"/>
    <property type="match status" value="1"/>
</dbReference>
<reference evidence="14" key="1">
    <citation type="submission" date="2017-04" db="EMBL/GenBank/DDBJ databases">
        <title>Complete Genome Sequences of Twelve Strains of a Stable Defined Moderately Diverse Mouse Microbiota 2 (sDMDMm2).</title>
        <authorList>
            <person name="Uchimura Y."/>
            <person name="Wyss M."/>
            <person name="Brugiroux S."/>
            <person name="Limenitakis J.P."/>
            <person name="Stecher B."/>
            <person name="McCoy K.D."/>
            <person name="Macpherson A.J."/>
        </authorList>
    </citation>
    <scope>NUCLEOTIDE SEQUENCE</scope>
    <source>
        <strain evidence="14">YL58</strain>
    </source>
</reference>
<evidence type="ECO:0000256" key="9">
    <source>
        <dbReference type="ARBA" id="ARBA00024867"/>
    </source>
</evidence>
<feature type="domain" description="HTH araC/xylS-type" evidence="12">
    <location>
        <begin position="147"/>
        <end position="245"/>
    </location>
</feature>
<dbReference type="Gene3D" id="3.40.50.2300">
    <property type="match status" value="1"/>
</dbReference>
<dbReference type="SUPFAM" id="SSF46689">
    <property type="entry name" value="Homeodomain-like"/>
    <property type="match status" value="2"/>
</dbReference>
<protein>
    <recommendedName>
        <fullName evidence="2">Stage 0 sporulation protein A homolog</fullName>
    </recommendedName>
</protein>
<dbReference type="PROSITE" id="PS50110">
    <property type="entry name" value="RESPONSE_REGULATORY"/>
    <property type="match status" value="1"/>
</dbReference>
<dbReference type="InterPro" id="IPR020449">
    <property type="entry name" value="Tscrpt_reg_AraC-type_HTH"/>
</dbReference>
<gene>
    <name evidence="14" type="ORF">A4V09_22475</name>
</gene>
<comment type="function">
    <text evidence="9">May play the central regulatory role in sporulation. It may be an element of the effector pathway responsible for the activation of sporulation genes in response to nutritional stress. Spo0A may act in concert with spo0H (a sigma factor) to control the expression of some genes that are critical to the sporulation process.</text>
</comment>
<feature type="domain" description="Response regulatory" evidence="13">
    <location>
        <begin position="8"/>
        <end position="125"/>
    </location>
</feature>
<comment type="subcellular location">
    <subcellularLocation>
        <location evidence="1">Cytoplasm</location>
    </subcellularLocation>
</comment>
<evidence type="ECO:0000259" key="12">
    <source>
        <dbReference type="PROSITE" id="PS01124"/>
    </source>
</evidence>
<dbReference type="PRINTS" id="PR00032">
    <property type="entry name" value="HTHARAC"/>
</dbReference>
<keyword evidence="3" id="KW-0963">Cytoplasm</keyword>
<dbReference type="GO" id="GO:0005737">
    <property type="term" value="C:cytoplasm"/>
    <property type="evidence" value="ECO:0007669"/>
    <property type="project" value="UniProtKB-SubCell"/>
</dbReference>
<dbReference type="Gene3D" id="1.10.10.60">
    <property type="entry name" value="Homeodomain-like"/>
    <property type="match status" value="2"/>
</dbReference>
<dbReference type="CDD" id="cd17536">
    <property type="entry name" value="REC_YesN-like"/>
    <property type="match status" value="1"/>
</dbReference>
<dbReference type="PROSITE" id="PS00041">
    <property type="entry name" value="HTH_ARAC_FAMILY_1"/>
    <property type="match status" value="1"/>
</dbReference>
<dbReference type="GO" id="GO:0003700">
    <property type="term" value="F:DNA-binding transcription factor activity"/>
    <property type="evidence" value="ECO:0007669"/>
    <property type="project" value="InterPro"/>
</dbReference>